<dbReference type="InterPro" id="IPR035992">
    <property type="entry name" value="Ricin_B-like_lectins"/>
</dbReference>
<organism evidence="6 7">
    <name type="scientific">Corallincola spongiicola</name>
    <dbReference type="NCBI Taxonomy" id="2520508"/>
    <lineage>
        <taxon>Bacteria</taxon>
        <taxon>Pseudomonadati</taxon>
        <taxon>Pseudomonadota</taxon>
        <taxon>Gammaproteobacteria</taxon>
        <taxon>Alteromonadales</taxon>
        <taxon>Psychromonadaceae</taxon>
        <taxon>Corallincola</taxon>
    </lineage>
</organism>
<dbReference type="SUPFAM" id="SSF49899">
    <property type="entry name" value="Concanavalin A-like lectins/glucanases"/>
    <property type="match status" value="1"/>
</dbReference>
<dbReference type="PROSITE" id="PS50231">
    <property type="entry name" value="RICIN_B_LECTIN"/>
    <property type="match status" value="1"/>
</dbReference>
<feature type="chain" id="PRO_5045895909" evidence="3">
    <location>
        <begin position="26"/>
        <end position="703"/>
    </location>
</feature>
<keyword evidence="2 3" id="KW-0732">Signal</keyword>
<feature type="signal peptide" evidence="3">
    <location>
        <begin position="1"/>
        <end position="25"/>
    </location>
</feature>
<dbReference type="CDD" id="cd04079">
    <property type="entry name" value="CBM6_agarase-like"/>
    <property type="match status" value="1"/>
</dbReference>
<comment type="caution">
    <text evidence="6">The sequence shown here is derived from an EMBL/GenBank/DDBJ whole genome shotgun (WGS) entry which is preliminary data.</text>
</comment>
<dbReference type="InterPro" id="IPR000772">
    <property type="entry name" value="Ricin_B_lectin"/>
</dbReference>
<dbReference type="PROSITE" id="PS51175">
    <property type="entry name" value="CBM6"/>
    <property type="match status" value="1"/>
</dbReference>
<proteinExistence type="inferred from homology"/>
<sequence>MTLRTKLSLGVAMAISMTASFSVLAAAVSDANWRNLELRHSGMCVDLAGGNTANKAPFHQWTCSKENINQRIGFIDRGNGFYSLKIKQSGKCLEVKNADTHNGAEIQQWPCDANRLAQQFQLEDSSEAWFKLKNLVTNKCVDVYGALMSRGTKFHQWECLAEHPNQEFRFIYDTGNAGGSVQPEAPGNDLIKVEAENFVDYGGTFDDKQAAPVSTYSVAGQGAINYINSQDFVDYVVDVSRAGMYEVVFNAATNVAANSAIELLVNENSRWVSYAQVAVPKSGWDNFAELTAAAKVKLPAGKQKVRIHALGSNAWQWNLESFTFTWKSDVVTGPVDPVDPDTPVDVNEIAKSGYAAHNLDTYAVASLPVPARIAENQKWVEQTAQSDNFNYVFEAKNTLANFGPGNKWYNFYHNQWGGPGATYWQYDHVSVNGRELEIRASRNPSFSKMNAAGVNAGCITSNSRVVYPVFVETSVSLANISLASDVWLLSPDDTQEIDIIEAYGGVNYFEQFIHLSHHSFIRSPFTDYQPRDHNSWFGRNDVTSWGDYTWDNGNRKYVQVGVNWVSPKHFEYYIDGELVRVVYHNAFATKLKDGTWSYTQPYLDGNGNVAFNGGYQAVKLHGSDQAFSMTALQTASDTNNVSAIDPLGFQGGLGFTKPMDIIINIESQSWLVEDNSPSDSDLADPAKNTMKVDWIRVFKPVAK</sequence>
<dbReference type="InterPro" id="IPR006584">
    <property type="entry name" value="Cellulose-bd_IV"/>
</dbReference>
<dbReference type="SUPFAM" id="SSF49785">
    <property type="entry name" value="Galactose-binding domain-like"/>
    <property type="match status" value="1"/>
</dbReference>
<evidence type="ECO:0000259" key="4">
    <source>
        <dbReference type="PROSITE" id="PS51175"/>
    </source>
</evidence>
<evidence type="ECO:0000256" key="2">
    <source>
        <dbReference type="ARBA" id="ARBA00022729"/>
    </source>
</evidence>
<feature type="domain" description="CBM6" evidence="4">
    <location>
        <begin position="191"/>
        <end position="325"/>
    </location>
</feature>
<dbReference type="Proteomes" id="UP000292544">
    <property type="component" value="Unassembled WGS sequence"/>
</dbReference>
<dbReference type="RefSeq" id="WP_130565801.1">
    <property type="nucleotide sequence ID" value="NZ_SHLY01000001.1"/>
</dbReference>
<dbReference type="Pfam" id="PF14200">
    <property type="entry name" value="RicinB_lectin_2"/>
    <property type="match status" value="1"/>
</dbReference>
<dbReference type="SUPFAM" id="SSF50370">
    <property type="entry name" value="Ricin B-like lectins"/>
    <property type="match status" value="1"/>
</dbReference>
<evidence type="ECO:0000256" key="1">
    <source>
        <dbReference type="ARBA" id="ARBA00006865"/>
    </source>
</evidence>
<evidence type="ECO:0000256" key="3">
    <source>
        <dbReference type="SAM" id="SignalP"/>
    </source>
</evidence>
<name>A0ABY1WUI3_9GAMM</name>
<evidence type="ECO:0000313" key="7">
    <source>
        <dbReference type="Proteomes" id="UP000292544"/>
    </source>
</evidence>
<dbReference type="PROSITE" id="PS51762">
    <property type="entry name" value="GH16_2"/>
    <property type="match status" value="1"/>
</dbReference>
<evidence type="ECO:0000259" key="5">
    <source>
        <dbReference type="PROSITE" id="PS51762"/>
    </source>
</evidence>
<dbReference type="Gene3D" id="2.80.10.50">
    <property type="match status" value="1"/>
</dbReference>
<dbReference type="SMART" id="SM00458">
    <property type="entry name" value="RICIN"/>
    <property type="match status" value="1"/>
</dbReference>
<feature type="domain" description="GH16" evidence="5">
    <location>
        <begin position="362"/>
        <end position="703"/>
    </location>
</feature>
<dbReference type="InterPro" id="IPR005084">
    <property type="entry name" value="CBM6"/>
</dbReference>
<keyword evidence="7" id="KW-1185">Reference proteome</keyword>
<dbReference type="InterPro" id="IPR000757">
    <property type="entry name" value="Beta-glucanase-like"/>
</dbReference>
<evidence type="ECO:0000313" key="6">
    <source>
        <dbReference type="EMBL" id="TAA48408.1"/>
    </source>
</evidence>
<gene>
    <name evidence="6" type="ORF">EXY25_04065</name>
</gene>
<reference evidence="7" key="1">
    <citation type="submission" date="2019-02" db="EMBL/GenBank/DDBJ databases">
        <title>Draft genome sequence of Muricauda sp. 176CP4-71.</title>
        <authorList>
            <person name="Park J.-S."/>
        </authorList>
    </citation>
    <scope>NUCLEOTIDE SEQUENCE [LARGE SCALE GENOMIC DNA]</scope>
    <source>
        <strain evidence="7">176GS2-150</strain>
    </source>
</reference>
<protein>
    <submittedName>
        <fullName evidence="6">Carbohydrate-binding protein</fullName>
    </submittedName>
</protein>
<dbReference type="SMART" id="SM00606">
    <property type="entry name" value="CBD_IV"/>
    <property type="match status" value="1"/>
</dbReference>
<dbReference type="InterPro" id="IPR008979">
    <property type="entry name" value="Galactose-bd-like_sf"/>
</dbReference>
<dbReference type="EMBL" id="SHLY01000001">
    <property type="protein sequence ID" value="TAA48408.1"/>
    <property type="molecule type" value="Genomic_DNA"/>
</dbReference>
<accession>A0ABY1WUI3</accession>
<dbReference type="Gene3D" id="2.60.120.200">
    <property type="match status" value="1"/>
</dbReference>
<dbReference type="Pfam" id="PF03422">
    <property type="entry name" value="CBM_6"/>
    <property type="match status" value="1"/>
</dbReference>
<dbReference type="Gene3D" id="2.60.120.260">
    <property type="entry name" value="Galactose-binding domain-like"/>
    <property type="match status" value="1"/>
</dbReference>
<dbReference type="InterPro" id="IPR013320">
    <property type="entry name" value="ConA-like_dom_sf"/>
</dbReference>
<comment type="similarity">
    <text evidence="1">Belongs to the glycosyl hydrolase 16 family.</text>
</comment>